<comment type="similarity">
    <text evidence="1">Belongs to the DeoC/FbaB aldolase family. DeoC type 1 subfamily.</text>
</comment>
<dbReference type="FunFam" id="3.20.20.70:FF:000044">
    <property type="entry name" value="Deoxyribose-phosphate aldolase"/>
    <property type="match status" value="1"/>
</dbReference>
<dbReference type="AlphaFoldDB" id="A0A5C3Q3B8"/>
<dbReference type="InterPro" id="IPR002915">
    <property type="entry name" value="DeoC/FbaB/LacD_aldolase"/>
</dbReference>
<dbReference type="InterPro" id="IPR028581">
    <property type="entry name" value="DeoC_typeI"/>
</dbReference>
<evidence type="ECO:0000313" key="10">
    <source>
        <dbReference type="Proteomes" id="UP000305067"/>
    </source>
</evidence>
<accession>A0A5C3Q3B8</accession>
<keyword evidence="5 8" id="KW-0704">Schiff base</keyword>
<organism evidence="9 10">
    <name type="scientific">Pterulicium gracile</name>
    <dbReference type="NCBI Taxonomy" id="1884261"/>
    <lineage>
        <taxon>Eukaryota</taxon>
        <taxon>Fungi</taxon>
        <taxon>Dikarya</taxon>
        <taxon>Basidiomycota</taxon>
        <taxon>Agaricomycotina</taxon>
        <taxon>Agaricomycetes</taxon>
        <taxon>Agaricomycetidae</taxon>
        <taxon>Agaricales</taxon>
        <taxon>Pleurotineae</taxon>
        <taxon>Pterulaceae</taxon>
        <taxon>Pterulicium</taxon>
    </lineage>
</organism>
<dbReference type="STRING" id="1884261.A0A5C3Q3B8"/>
<feature type="active site" description="Schiff-base intermediate with acetaldehyde" evidence="8">
    <location>
        <position position="189"/>
    </location>
</feature>
<name>A0A5C3Q3B8_9AGAR</name>
<keyword evidence="4" id="KW-0456">Lyase</keyword>
<dbReference type="SUPFAM" id="SSF51569">
    <property type="entry name" value="Aldolase"/>
    <property type="match status" value="1"/>
</dbReference>
<evidence type="ECO:0000256" key="5">
    <source>
        <dbReference type="ARBA" id="ARBA00023270"/>
    </source>
</evidence>
<dbReference type="Gene3D" id="3.20.20.70">
    <property type="entry name" value="Aldolase class I"/>
    <property type="match status" value="1"/>
</dbReference>
<comment type="catalytic activity">
    <reaction evidence="7">
        <text>2-deoxy-D-ribose 5-phosphate = D-glyceraldehyde 3-phosphate + acetaldehyde</text>
        <dbReference type="Rhea" id="RHEA:12821"/>
        <dbReference type="ChEBI" id="CHEBI:15343"/>
        <dbReference type="ChEBI" id="CHEBI:59776"/>
        <dbReference type="ChEBI" id="CHEBI:62877"/>
        <dbReference type="EC" id="4.1.2.4"/>
    </reaction>
</comment>
<keyword evidence="3" id="KW-0963">Cytoplasm</keyword>
<dbReference type="OrthoDB" id="70823at2759"/>
<protein>
    <recommendedName>
        <fullName evidence="2">deoxyribose-phosphate aldolase</fullName>
        <ecNumber evidence="2">4.1.2.4</ecNumber>
    </recommendedName>
    <alternativeName>
        <fullName evidence="6">2-deoxy-D-ribose 5-phosphate aldolase</fullName>
    </alternativeName>
</protein>
<dbReference type="Proteomes" id="UP000305067">
    <property type="component" value="Unassembled WGS sequence"/>
</dbReference>
<dbReference type="PIRSF" id="PIRSF001357">
    <property type="entry name" value="DeoC"/>
    <property type="match status" value="1"/>
</dbReference>
<dbReference type="EMBL" id="ML178878">
    <property type="protein sequence ID" value="TFK95647.1"/>
    <property type="molecule type" value="Genomic_DNA"/>
</dbReference>
<dbReference type="PANTHER" id="PTHR10889:SF1">
    <property type="entry name" value="DEOXYRIBOSE-PHOSPHATE ALDOLASE"/>
    <property type="match status" value="1"/>
</dbReference>
<dbReference type="InterPro" id="IPR013785">
    <property type="entry name" value="Aldolase_TIM"/>
</dbReference>
<dbReference type="EC" id="4.1.2.4" evidence="2"/>
<dbReference type="UniPathway" id="UPA00002">
    <property type="reaction ID" value="UER00468"/>
</dbReference>
<dbReference type="PANTHER" id="PTHR10889">
    <property type="entry name" value="DEOXYRIBOSE-PHOSPHATE ALDOLASE"/>
    <property type="match status" value="1"/>
</dbReference>
<evidence type="ECO:0000256" key="8">
    <source>
        <dbReference type="PIRSR" id="PIRSR001357-50"/>
    </source>
</evidence>
<dbReference type="NCBIfam" id="TIGR00126">
    <property type="entry name" value="deoC"/>
    <property type="match status" value="1"/>
</dbReference>
<reference evidence="9 10" key="1">
    <citation type="journal article" date="2019" name="Nat. Ecol. Evol.">
        <title>Megaphylogeny resolves global patterns of mushroom evolution.</title>
        <authorList>
            <person name="Varga T."/>
            <person name="Krizsan K."/>
            <person name="Foldi C."/>
            <person name="Dima B."/>
            <person name="Sanchez-Garcia M."/>
            <person name="Sanchez-Ramirez S."/>
            <person name="Szollosi G.J."/>
            <person name="Szarkandi J.G."/>
            <person name="Papp V."/>
            <person name="Albert L."/>
            <person name="Andreopoulos W."/>
            <person name="Angelini C."/>
            <person name="Antonin V."/>
            <person name="Barry K.W."/>
            <person name="Bougher N.L."/>
            <person name="Buchanan P."/>
            <person name="Buyck B."/>
            <person name="Bense V."/>
            <person name="Catcheside P."/>
            <person name="Chovatia M."/>
            <person name="Cooper J."/>
            <person name="Damon W."/>
            <person name="Desjardin D."/>
            <person name="Finy P."/>
            <person name="Geml J."/>
            <person name="Haridas S."/>
            <person name="Hughes K."/>
            <person name="Justo A."/>
            <person name="Karasinski D."/>
            <person name="Kautmanova I."/>
            <person name="Kiss B."/>
            <person name="Kocsube S."/>
            <person name="Kotiranta H."/>
            <person name="LaButti K.M."/>
            <person name="Lechner B.E."/>
            <person name="Liimatainen K."/>
            <person name="Lipzen A."/>
            <person name="Lukacs Z."/>
            <person name="Mihaltcheva S."/>
            <person name="Morgado L.N."/>
            <person name="Niskanen T."/>
            <person name="Noordeloos M.E."/>
            <person name="Ohm R.A."/>
            <person name="Ortiz-Santana B."/>
            <person name="Ovrebo C."/>
            <person name="Racz N."/>
            <person name="Riley R."/>
            <person name="Savchenko A."/>
            <person name="Shiryaev A."/>
            <person name="Soop K."/>
            <person name="Spirin V."/>
            <person name="Szebenyi C."/>
            <person name="Tomsovsky M."/>
            <person name="Tulloss R.E."/>
            <person name="Uehling J."/>
            <person name="Grigoriev I.V."/>
            <person name="Vagvolgyi C."/>
            <person name="Papp T."/>
            <person name="Martin F.M."/>
            <person name="Miettinen O."/>
            <person name="Hibbett D.S."/>
            <person name="Nagy L.G."/>
        </authorList>
    </citation>
    <scope>NUCLEOTIDE SEQUENCE [LARGE SCALE GENOMIC DNA]</scope>
    <source>
        <strain evidence="9 10">CBS 309.79</strain>
    </source>
</reference>
<feature type="active site" description="Proton donor/acceptor" evidence="8">
    <location>
        <position position="221"/>
    </location>
</feature>
<dbReference type="GO" id="GO:0009264">
    <property type="term" value="P:deoxyribonucleotide catabolic process"/>
    <property type="evidence" value="ECO:0007669"/>
    <property type="project" value="InterPro"/>
</dbReference>
<evidence type="ECO:0000256" key="2">
    <source>
        <dbReference type="ARBA" id="ARBA00012515"/>
    </source>
</evidence>
<sequence>MTSQNKSDSEWAEWIASRVAETPSTLDDSNFLSIATPDASFAATIDHTLLKPDATPEAVDDLCQQAIRYNFKSCCVNGSFVKRVSEQLKESSVVPCVVVGFPLGAMKSEAKAFETKEAVSDGAKEIDMVINVSLLKAGLYSLVFADIAAVVAASSGLPVKVILETALLNEQQKIAGCLLAAEAGAAFVKTCTGFGGGGATKEDVGLMKRVVSYKGRSVRVKASAGIRSFEKCVEMYRAGADRIGTSSAATIMEGASEAAGTY</sequence>
<keyword evidence="10" id="KW-1185">Reference proteome</keyword>
<dbReference type="GO" id="GO:0046386">
    <property type="term" value="P:deoxyribose phosphate catabolic process"/>
    <property type="evidence" value="ECO:0007669"/>
    <property type="project" value="UniProtKB-UniPathway"/>
</dbReference>
<dbReference type="SMART" id="SM01133">
    <property type="entry name" value="DeoC"/>
    <property type="match status" value="1"/>
</dbReference>
<dbReference type="GO" id="GO:0004139">
    <property type="term" value="F:deoxyribose-phosphate aldolase activity"/>
    <property type="evidence" value="ECO:0007669"/>
    <property type="project" value="UniProtKB-EC"/>
</dbReference>
<dbReference type="CDD" id="cd00959">
    <property type="entry name" value="DeoC"/>
    <property type="match status" value="1"/>
</dbReference>
<evidence type="ECO:0000313" key="9">
    <source>
        <dbReference type="EMBL" id="TFK95647.1"/>
    </source>
</evidence>
<dbReference type="GO" id="GO:0005737">
    <property type="term" value="C:cytoplasm"/>
    <property type="evidence" value="ECO:0007669"/>
    <property type="project" value="InterPro"/>
</dbReference>
<evidence type="ECO:0000256" key="7">
    <source>
        <dbReference type="ARBA" id="ARBA00048791"/>
    </source>
</evidence>
<dbReference type="HAMAP" id="MF_00114">
    <property type="entry name" value="DeoC_type1"/>
    <property type="match status" value="1"/>
</dbReference>
<dbReference type="InterPro" id="IPR011343">
    <property type="entry name" value="DeoC"/>
</dbReference>
<evidence type="ECO:0000256" key="3">
    <source>
        <dbReference type="ARBA" id="ARBA00022490"/>
    </source>
</evidence>
<dbReference type="GO" id="GO:0016052">
    <property type="term" value="P:carbohydrate catabolic process"/>
    <property type="evidence" value="ECO:0007669"/>
    <property type="project" value="TreeGrafter"/>
</dbReference>
<evidence type="ECO:0000256" key="4">
    <source>
        <dbReference type="ARBA" id="ARBA00023239"/>
    </source>
</evidence>
<dbReference type="Pfam" id="PF01791">
    <property type="entry name" value="DeoC"/>
    <property type="match status" value="1"/>
</dbReference>
<proteinExistence type="inferred from homology"/>
<gene>
    <name evidence="9" type="ORF">BDV98DRAFT_598389</name>
</gene>
<evidence type="ECO:0000256" key="6">
    <source>
        <dbReference type="ARBA" id="ARBA00032755"/>
    </source>
</evidence>
<evidence type="ECO:0000256" key="1">
    <source>
        <dbReference type="ARBA" id="ARBA00010936"/>
    </source>
</evidence>